<dbReference type="EMBL" id="JANTQA010000033">
    <property type="protein sequence ID" value="KAJ3437785.1"/>
    <property type="molecule type" value="Genomic_DNA"/>
</dbReference>
<proteinExistence type="predicted"/>
<reference evidence="3" key="1">
    <citation type="submission" date="2022-08" db="EMBL/GenBank/DDBJ databases">
        <title>Novel sulphate-reducing endosymbionts in the free-living metamonad Anaeramoeba.</title>
        <authorList>
            <person name="Jerlstrom-Hultqvist J."/>
            <person name="Cepicka I."/>
            <person name="Gallot-Lavallee L."/>
            <person name="Salas-Leiva D."/>
            <person name="Curtis B.A."/>
            <person name="Zahonova K."/>
            <person name="Pipaliya S."/>
            <person name="Dacks J."/>
            <person name="Roger A.J."/>
        </authorList>
    </citation>
    <scope>NUCLEOTIDE SEQUENCE</scope>
    <source>
        <strain evidence="3">Busselton2</strain>
    </source>
</reference>
<evidence type="ECO:0000256" key="1">
    <source>
        <dbReference type="SAM" id="Coils"/>
    </source>
</evidence>
<feature type="compositionally biased region" description="Polar residues" evidence="2">
    <location>
        <begin position="1"/>
        <end position="13"/>
    </location>
</feature>
<gene>
    <name evidence="3" type="ORF">M0812_16954</name>
</gene>
<dbReference type="AlphaFoldDB" id="A0AAV7ZCQ3"/>
<evidence type="ECO:0000313" key="4">
    <source>
        <dbReference type="Proteomes" id="UP001146793"/>
    </source>
</evidence>
<feature type="region of interest" description="Disordered" evidence="2">
    <location>
        <begin position="1"/>
        <end position="207"/>
    </location>
</feature>
<evidence type="ECO:0000256" key="2">
    <source>
        <dbReference type="SAM" id="MobiDB-lite"/>
    </source>
</evidence>
<accession>A0AAV7ZCQ3</accession>
<name>A0AAV7ZCQ3_9EUKA</name>
<dbReference type="Proteomes" id="UP001146793">
    <property type="component" value="Unassembled WGS sequence"/>
</dbReference>
<feature type="compositionally biased region" description="Basic residues" evidence="2">
    <location>
        <begin position="18"/>
        <end position="69"/>
    </location>
</feature>
<feature type="compositionally biased region" description="Basic and acidic residues" evidence="2">
    <location>
        <begin position="70"/>
        <end position="85"/>
    </location>
</feature>
<organism evidence="3 4">
    <name type="scientific">Anaeramoeba flamelloides</name>
    <dbReference type="NCBI Taxonomy" id="1746091"/>
    <lineage>
        <taxon>Eukaryota</taxon>
        <taxon>Metamonada</taxon>
        <taxon>Anaeramoebidae</taxon>
        <taxon>Anaeramoeba</taxon>
    </lineage>
</organism>
<keyword evidence="1" id="KW-0175">Coiled coil</keyword>
<sequence>MSVAISRQENFSQDKAFKNTKKNHSKKTRKRKHGGKGKKTNKKHKKQKEKTHTSKNKKNKKSKNKILKSRSKEKNTNTSDSDIRSDLPLYRQRKFHPVSKSKKHNKEISKKMISVSVQNDKKKKLKKKSKDGAKKSNKKILKKGSKKKGAKKAPKKVPKKGSKKGSKMKKDELKIRKSPATRTCSFPNQKSAPISKGNRQSSMLPNSNQSQRKIIDLLRRQISQKQTKLDRLQQEFHKIEKERNDVKVEYRKLNKQRHKLLCSKCVREKVYLEGGKIDQIVQQQCKEFVSRMEKGLQTLETIKNRNEKDSQLLNISQNQLSVIQKIEI</sequence>
<feature type="coiled-coil region" evidence="1">
    <location>
        <begin position="215"/>
        <end position="256"/>
    </location>
</feature>
<feature type="compositionally biased region" description="Basic residues" evidence="2">
    <location>
        <begin position="121"/>
        <end position="167"/>
    </location>
</feature>
<evidence type="ECO:0000313" key="3">
    <source>
        <dbReference type="EMBL" id="KAJ3437785.1"/>
    </source>
</evidence>
<feature type="compositionally biased region" description="Polar residues" evidence="2">
    <location>
        <begin position="180"/>
        <end position="207"/>
    </location>
</feature>
<feature type="compositionally biased region" description="Basic residues" evidence="2">
    <location>
        <begin position="91"/>
        <end position="105"/>
    </location>
</feature>
<comment type="caution">
    <text evidence="3">The sequence shown here is derived from an EMBL/GenBank/DDBJ whole genome shotgun (WGS) entry which is preliminary data.</text>
</comment>
<protein>
    <submittedName>
        <fullName evidence="3">Uncharacterized protein</fullName>
    </submittedName>
</protein>